<dbReference type="FunCoup" id="A0A251RZV3">
    <property type="interactions" value="612"/>
</dbReference>
<gene>
    <name evidence="10" type="ORF">HannXRQ_Chr16g0515451</name>
    <name evidence="9" type="ORF">HanXRQr2_Chr11g0487851</name>
</gene>
<name>A0A251RZV3_HELAN</name>
<evidence type="ECO:0000256" key="5">
    <source>
        <dbReference type="ARBA" id="ARBA00071370"/>
    </source>
</evidence>
<proteinExistence type="inferred from homology"/>
<dbReference type="PROSITE" id="PS50404">
    <property type="entry name" value="GST_NTER"/>
    <property type="match status" value="1"/>
</dbReference>
<dbReference type="GO" id="GO:0004364">
    <property type="term" value="F:glutathione transferase activity"/>
    <property type="evidence" value="ECO:0000318"/>
    <property type="project" value="GO_Central"/>
</dbReference>
<dbReference type="SFLD" id="SFLDS00019">
    <property type="entry name" value="Glutathione_Transferase_(cytos"/>
    <property type="match status" value="1"/>
</dbReference>
<dbReference type="SFLD" id="SFLDG00358">
    <property type="entry name" value="Main_(cytGST)"/>
    <property type="match status" value="1"/>
</dbReference>
<evidence type="ECO:0000259" key="7">
    <source>
        <dbReference type="PROSITE" id="PS50404"/>
    </source>
</evidence>
<dbReference type="OMA" id="DICASHI"/>
<dbReference type="InterPro" id="IPR040079">
    <property type="entry name" value="Glutathione_S-Trfase"/>
</dbReference>
<organism evidence="10 11">
    <name type="scientific">Helianthus annuus</name>
    <name type="common">Common sunflower</name>
    <dbReference type="NCBI Taxonomy" id="4232"/>
    <lineage>
        <taxon>Eukaryota</taxon>
        <taxon>Viridiplantae</taxon>
        <taxon>Streptophyta</taxon>
        <taxon>Embryophyta</taxon>
        <taxon>Tracheophyta</taxon>
        <taxon>Spermatophyta</taxon>
        <taxon>Magnoliopsida</taxon>
        <taxon>eudicotyledons</taxon>
        <taxon>Gunneridae</taxon>
        <taxon>Pentapetalae</taxon>
        <taxon>asterids</taxon>
        <taxon>campanulids</taxon>
        <taxon>Asterales</taxon>
        <taxon>Asteraceae</taxon>
        <taxon>Asteroideae</taxon>
        <taxon>Heliantheae alliance</taxon>
        <taxon>Heliantheae</taxon>
        <taxon>Helianthus</taxon>
    </lineage>
</organism>
<dbReference type="GO" id="GO:0006749">
    <property type="term" value="P:glutathione metabolic process"/>
    <property type="evidence" value="ECO:0000318"/>
    <property type="project" value="GO_Central"/>
</dbReference>
<feature type="domain" description="GST C-terminal" evidence="8">
    <location>
        <begin position="87"/>
        <end position="210"/>
    </location>
</feature>
<accession>A0A251RZV3</accession>
<dbReference type="CDD" id="cd03058">
    <property type="entry name" value="GST_N_Tau"/>
    <property type="match status" value="1"/>
</dbReference>
<dbReference type="EMBL" id="CM007905">
    <property type="protein sequence ID" value="OTF91849.1"/>
    <property type="molecule type" value="Genomic_DNA"/>
</dbReference>
<evidence type="ECO:0000256" key="1">
    <source>
        <dbReference type="ARBA" id="ARBA00009929"/>
    </source>
</evidence>
<dbReference type="FunFam" id="3.40.30.10:FF:000014">
    <property type="entry name" value="Tau class glutathione S-transferase"/>
    <property type="match status" value="1"/>
</dbReference>
<evidence type="ECO:0000256" key="6">
    <source>
        <dbReference type="SAM" id="Coils"/>
    </source>
</evidence>
<dbReference type="OrthoDB" id="4951845at2759"/>
<feature type="coiled-coil region" evidence="6">
    <location>
        <begin position="115"/>
        <end position="142"/>
    </location>
</feature>
<dbReference type="Proteomes" id="UP000215914">
    <property type="component" value="Chromosome 16"/>
</dbReference>
<reference evidence="10" key="2">
    <citation type="submission" date="2017-02" db="EMBL/GenBank/DDBJ databases">
        <title>Sunflower complete genome.</title>
        <authorList>
            <person name="Langlade N."/>
            <person name="Munos S."/>
        </authorList>
    </citation>
    <scope>NUCLEOTIDE SEQUENCE [LARGE SCALE GENOMIC DNA]</scope>
    <source>
        <tissue evidence="10">Leaves</tissue>
    </source>
</reference>
<dbReference type="PANTHER" id="PTHR11260">
    <property type="entry name" value="GLUTATHIONE S-TRANSFERASE, GST, SUPERFAMILY, GST DOMAIN CONTAINING"/>
    <property type="match status" value="1"/>
</dbReference>
<dbReference type="SFLD" id="SFLDG01152">
    <property type="entry name" value="Main.3:_Omega-_and_Tau-like"/>
    <property type="match status" value="1"/>
</dbReference>
<dbReference type="EC" id="2.5.1.18" evidence="2"/>
<evidence type="ECO:0000313" key="11">
    <source>
        <dbReference type="Proteomes" id="UP000215914"/>
    </source>
</evidence>
<evidence type="ECO:0000256" key="2">
    <source>
        <dbReference type="ARBA" id="ARBA00012452"/>
    </source>
</evidence>
<evidence type="ECO:0000259" key="8">
    <source>
        <dbReference type="PROSITE" id="PS50405"/>
    </source>
</evidence>
<dbReference type="EMBL" id="MNCJ02000326">
    <property type="protein sequence ID" value="KAF5781781.1"/>
    <property type="molecule type" value="Genomic_DNA"/>
</dbReference>
<dbReference type="InterPro" id="IPR004045">
    <property type="entry name" value="Glutathione_S-Trfase_N"/>
</dbReference>
<dbReference type="AlphaFoldDB" id="A0A251RZV3"/>
<dbReference type="Pfam" id="PF00043">
    <property type="entry name" value="GST_C"/>
    <property type="match status" value="1"/>
</dbReference>
<evidence type="ECO:0000313" key="10">
    <source>
        <dbReference type="EMBL" id="OTF91849.1"/>
    </source>
</evidence>
<evidence type="ECO:0000256" key="4">
    <source>
        <dbReference type="ARBA" id="ARBA00047960"/>
    </source>
</evidence>
<reference evidence="9" key="3">
    <citation type="submission" date="2020-06" db="EMBL/GenBank/DDBJ databases">
        <title>Helianthus annuus Genome sequencing and assembly Release 2.</title>
        <authorList>
            <person name="Gouzy J."/>
            <person name="Langlade N."/>
            <person name="Munos S."/>
        </authorList>
    </citation>
    <scope>NUCLEOTIDE SEQUENCE</scope>
    <source>
        <tissue evidence="9">Leaves</tissue>
    </source>
</reference>
<dbReference type="SUPFAM" id="SSF47616">
    <property type="entry name" value="GST C-terminal domain-like"/>
    <property type="match status" value="1"/>
</dbReference>
<dbReference type="Gramene" id="mRNA:HanXRQr2_Chr11g0487851">
    <property type="protein sequence ID" value="mRNA:HanXRQr2_Chr11g0487851"/>
    <property type="gene ID" value="HanXRQr2_Chr11g0487851"/>
</dbReference>
<dbReference type="STRING" id="4232.A0A251RZV3"/>
<keyword evidence="11" id="KW-1185">Reference proteome</keyword>
<comment type="similarity">
    <text evidence="1">Belongs to the GST superfamily. HSP26 family.</text>
</comment>
<evidence type="ECO:0000256" key="3">
    <source>
        <dbReference type="ARBA" id="ARBA00022679"/>
    </source>
</evidence>
<dbReference type="InterPro" id="IPR036282">
    <property type="entry name" value="Glutathione-S-Trfase_C_sf"/>
</dbReference>
<protein>
    <recommendedName>
        <fullName evidence="5">Probable glutathione S-transferase</fullName>
        <ecNumber evidence="2">2.5.1.18</ecNumber>
    </recommendedName>
</protein>
<dbReference type="PROSITE" id="PS50405">
    <property type="entry name" value="GST_CTER"/>
    <property type="match status" value="1"/>
</dbReference>
<dbReference type="InterPro" id="IPR004046">
    <property type="entry name" value="GST_C"/>
</dbReference>
<feature type="domain" description="GST N-terminal" evidence="7">
    <location>
        <begin position="3"/>
        <end position="82"/>
    </location>
</feature>
<evidence type="ECO:0000313" key="9">
    <source>
        <dbReference type="EMBL" id="KAF5781781.1"/>
    </source>
</evidence>
<dbReference type="InterPro" id="IPR036249">
    <property type="entry name" value="Thioredoxin-like_sf"/>
</dbReference>
<keyword evidence="3 9" id="KW-0808">Transferase</keyword>
<dbReference type="FunFam" id="1.20.1050.10:FF:000012">
    <property type="entry name" value="Tau class glutathione S-transferase"/>
    <property type="match status" value="1"/>
</dbReference>
<dbReference type="Pfam" id="PF02798">
    <property type="entry name" value="GST_N"/>
    <property type="match status" value="1"/>
</dbReference>
<reference evidence="9 11" key="1">
    <citation type="journal article" date="2017" name="Nature">
        <title>The sunflower genome provides insights into oil metabolism, flowering and Asterid evolution.</title>
        <authorList>
            <person name="Badouin H."/>
            <person name="Gouzy J."/>
            <person name="Grassa C.J."/>
            <person name="Murat F."/>
            <person name="Staton S.E."/>
            <person name="Cottret L."/>
            <person name="Lelandais-Briere C."/>
            <person name="Owens G.L."/>
            <person name="Carrere S."/>
            <person name="Mayjonade B."/>
            <person name="Legrand L."/>
            <person name="Gill N."/>
            <person name="Kane N.C."/>
            <person name="Bowers J.E."/>
            <person name="Hubner S."/>
            <person name="Bellec A."/>
            <person name="Berard A."/>
            <person name="Berges H."/>
            <person name="Blanchet N."/>
            <person name="Boniface M.C."/>
            <person name="Brunel D."/>
            <person name="Catrice O."/>
            <person name="Chaidir N."/>
            <person name="Claudel C."/>
            <person name="Donnadieu C."/>
            <person name="Faraut T."/>
            <person name="Fievet G."/>
            <person name="Helmstetter N."/>
            <person name="King M."/>
            <person name="Knapp S.J."/>
            <person name="Lai Z."/>
            <person name="Le Paslier M.C."/>
            <person name="Lippi Y."/>
            <person name="Lorenzon L."/>
            <person name="Mandel J.R."/>
            <person name="Marage G."/>
            <person name="Marchand G."/>
            <person name="Marquand E."/>
            <person name="Bret-Mestries E."/>
            <person name="Morien E."/>
            <person name="Nambeesan S."/>
            <person name="Nguyen T."/>
            <person name="Pegot-Espagnet P."/>
            <person name="Pouilly N."/>
            <person name="Raftis F."/>
            <person name="Sallet E."/>
            <person name="Schiex T."/>
            <person name="Thomas J."/>
            <person name="Vandecasteele C."/>
            <person name="Vares D."/>
            <person name="Vear F."/>
            <person name="Vautrin S."/>
            <person name="Crespi M."/>
            <person name="Mangin B."/>
            <person name="Burke J.M."/>
            <person name="Salse J."/>
            <person name="Munos S."/>
            <person name="Vincourt P."/>
            <person name="Rieseberg L.H."/>
            <person name="Langlade N.B."/>
        </authorList>
    </citation>
    <scope>NUCLEOTIDE SEQUENCE [LARGE SCALE GENOMIC DNA]</scope>
    <source>
        <strain evidence="11">cv. SF193</strain>
        <tissue evidence="9">Leaves</tissue>
    </source>
</reference>
<comment type="catalytic activity">
    <reaction evidence="4">
        <text>RX + glutathione = an S-substituted glutathione + a halide anion + H(+)</text>
        <dbReference type="Rhea" id="RHEA:16437"/>
        <dbReference type="ChEBI" id="CHEBI:15378"/>
        <dbReference type="ChEBI" id="CHEBI:16042"/>
        <dbReference type="ChEBI" id="CHEBI:17792"/>
        <dbReference type="ChEBI" id="CHEBI:57925"/>
        <dbReference type="ChEBI" id="CHEBI:90779"/>
        <dbReference type="EC" id="2.5.1.18"/>
    </reaction>
</comment>
<dbReference type="InterPro" id="IPR010987">
    <property type="entry name" value="Glutathione-S-Trfase_C-like"/>
</dbReference>
<dbReference type="InParanoid" id="A0A251RZV3"/>
<dbReference type="PANTHER" id="PTHR11260:SF676">
    <property type="entry name" value="GLUTATHIONE S-TRANSFERASE U8"/>
    <property type="match status" value="1"/>
</dbReference>
<dbReference type="Gene3D" id="1.20.1050.10">
    <property type="match status" value="1"/>
</dbReference>
<dbReference type="GO" id="GO:0005737">
    <property type="term" value="C:cytoplasm"/>
    <property type="evidence" value="ECO:0000318"/>
    <property type="project" value="GO_Central"/>
</dbReference>
<dbReference type="Gene3D" id="3.40.30.10">
    <property type="entry name" value="Glutaredoxin"/>
    <property type="match status" value="1"/>
</dbReference>
<dbReference type="CDD" id="cd03185">
    <property type="entry name" value="GST_C_Tau"/>
    <property type="match status" value="1"/>
</dbReference>
<dbReference type="InterPro" id="IPR045073">
    <property type="entry name" value="Omega/Tau-like"/>
</dbReference>
<dbReference type="SUPFAM" id="SSF52833">
    <property type="entry name" value="Thioredoxin-like"/>
    <property type="match status" value="1"/>
</dbReference>
<sequence length="217" mass="24691">MAEEVKLYGIVTSPFVTRVRIALNLKGIKYEFIEEDLKNKSPDLLKYNPVNKKVPVLVHNGNPISESLVIIEYIDDAWKGLPIMPRDAYEKAQARFWATFIADKCRPALLKAIGSHGEEQAVAEAHEQLQFLENELNVKGNKFFGGDNINLVDICASHIAYWVLTAEEAFGIELVTKDKFPKLTEWRGHFLNCQAVKDGLPPRERLIAYYKQRFGKA</sequence>
<keyword evidence="6" id="KW-0175">Coiled coil</keyword>
<dbReference type="InterPro" id="IPR045074">
    <property type="entry name" value="GST_C_Tau"/>
</dbReference>